<dbReference type="GO" id="GO:0042276">
    <property type="term" value="P:error-prone translesion synthesis"/>
    <property type="evidence" value="ECO:0007669"/>
    <property type="project" value="TreeGrafter"/>
</dbReference>
<keyword evidence="13 15" id="KW-0234">DNA repair</keyword>
<comment type="cofactor">
    <cofactor evidence="15">
        <name>Mg(2+)</name>
        <dbReference type="ChEBI" id="CHEBI:18420"/>
    </cofactor>
    <text evidence="15">Binds 2 magnesium ions per subunit.</text>
</comment>
<gene>
    <name evidence="15" type="primary">dinB</name>
    <name evidence="18" type="ORF">FYJ60_05290</name>
</gene>
<organism evidence="18 19">
    <name type="scientific">Bilifractor porci</name>
    <dbReference type="NCBI Taxonomy" id="2606636"/>
    <lineage>
        <taxon>Bacteria</taxon>
        <taxon>Bacillati</taxon>
        <taxon>Bacillota</taxon>
        <taxon>Clostridia</taxon>
        <taxon>Lachnospirales</taxon>
        <taxon>Lachnospiraceae</taxon>
        <taxon>Bilifractor</taxon>
    </lineage>
</organism>
<dbReference type="RefSeq" id="WP_154457637.1">
    <property type="nucleotide sequence ID" value="NZ_VUMV01000003.1"/>
</dbReference>
<evidence type="ECO:0000256" key="16">
    <source>
        <dbReference type="SAM" id="Coils"/>
    </source>
</evidence>
<dbReference type="AlphaFoldDB" id="A0A7X2P7Z0"/>
<dbReference type="GO" id="GO:0009432">
    <property type="term" value="P:SOS response"/>
    <property type="evidence" value="ECO:0007669"/>
    <property type="project" value="TreeGrafter"/>
</dbReference>
<evidence type="ECO:0000256" key="1">
    <source>
        <dbReference type="ARBA" id="ARBA00004496"/>
    </source>
</evidence>
<feature type="site" description="Substrate discrimination" evidence="15">
    <location>
        <position position="14"/>
    </location>
</feature>
<dbReference type="GO" id="GO:0006261">
    <property type="term" value="P:DNA-templated DNA replication"/>
    <property type="evidence" value="ECO:0007669"/>
    <property type="project" value="UniProtKB-UniRule"/>
</dbReference>
<dbReference type="Pfam" id="PF00817">
    <property type="entry name" value="IMS"/>
    <property type="match status" value="1"/>
</dbReference>
<evidence type="ECO:0000256" key="3">
    <source>
        <dbReference type="ARBA" id="ARBA00022457"/>
    </source>
</evidence>
<keyword evidence="4 15" id="KW-0963">Cytoplasm</keyword>
<dbReference type="GO" id="GO:0005829">
    <property type="term" value="C:cytosol"/>
    <property type="evidence" value="ECO:0007669"/>
    <property type="project" value="TreeGrafter"/>
</dbReference>
<evidence type="ECO:0000259" key="17">
    <source>
        <dbReference type="PROSITE" id="PS50173"/>
    </source>
</evidence>
<reference evidence="18 19" key="1">
    <citation type="submission" date="2019-08" db="EMBL/GenBank/DDBJ databases">
        <title>In-depth cultivation of the pig gut microbiome towards novel bacterial diversity and tailored functional studies.</title>
        <authorList>
            <person name="Wylensek D."/>
            <person name="Hitch T.C.A."/>
            <person name="Clavel T."/>
        </authorList>
    </citation>
    <scope>NUCLEOTIDE SEQUENCE [LARGE SCALE GENOMIC DNA]</scope>
    <source>
        <strain evidence="18 19">Oil+RF-744-WCA-WT-13</strain>
    </source>
</reference>
<name>A0A7X2P7Z0_9FIRM</name>
<dbReference type="Gene3D" id="1.10.150.20">
    <property type="entry name" value="5' to 3' exonuclease, C-terminal subdomain"/>
    <property type="match status" value="1"/>
</dbReference>
<evidence type="ECO:0000256" key="14">
    <source>
        <dbReference type="ARBA" id="ARBA00049244"/>
    </source>
</evidence>
<comment type="similarity">
    <text evidence="2 15">Belongs to the DNA polymerase type-Y family.</text>
</comment>
<dbReference type="Gene3D" id="3.40.1170.60">
    <property type="match status" value="1"/>
</dbReference>
<proteinExistence type="inferred from homology"/>
<dbReference type="InterPro" id="IPR017961">
    <property type="entry name" value="DNA_pol_Y-fam_little_finger"/>
</dbReference>
<dbReference type="Pfam" id="PF11799">
    <property type="entry name" value="IMS_C"/>
    <property type="match status" value="1"/>
</dbReference>
<evidence type="ECO:0000256" key="11">
    <source>
        <dbReference type="ARBA" id="ARBA00022932"/>
    </source>
</evidence>
<evidence type="ECO:0000256" key="13">
    <source>
        <dbReference type="ARBA" id="ARBA00023204"/>
    </source>
</evidence>
<comment type="subunit">
    <text evidence="15">Monomer.</text>
</comment>
<evidence type="ECO:0000313" key="19">
    <source>
        <dbReference type="Proteomes" id="UP000466864"/>
    </source>
</evidence>
<evidence type="ECO:0000256" key="9">
    <source>
        <dbReference type="ARBA" id="ARBA00022763"/>
    </source>
</evidence>
<keyword evidence="8 15" id="KW-0479">Metal-binding</keyword>
<dbReference type="GO" id="GO:0003887">
    <property type="term" value="F:DNA-directed DNA polymerase activity"/>
    <property type="evidence" value="ECO:0007669"/>
    <property type="project" value="UniProtKB-UniRule"/>
</dbReference>
<dbReference type="InterPro" id="IPR036775">
    <property type="entry name" value="DNA_pol_Y-fam_lit_finger_sf"/>
</dbReference>
<dbReference type="Pfam" id="PF21999">
    <property type="entry name" value="IMS_HHH_1"/>
    <property type="match status" value="1"/>
</dbReference>
<keyword evidence="3 15" id="KW-0515">Mutator protein</keyword>
<comment type="caution">
    <text evidence="18">The sequence shown here is derived from an EMBL/GenBank/DDBJ whole genome shotgun (WGS) entry which is preliminary data.</text>
</comment>
<sequence length="446" mass="49839">MNPCIFHADVNSAFLSWSAVERLQKDPGALDLRKVPSAVGGDISRRHGIITAKSIPAKKYGIRTGEPVVKALQKCPDLILIPSSFQTYRKFSSAFIRILKQHCSIVEQASIDEAYLDMTGELRRDMERAVRPDSFRNPAQNGFPQETALSEEEKMWRACAWQEALSIKNEIRDTLGFTINVGIAKNRLLAKTASDFSKPDKIHTLYPEEIPAKLWTLPIGELHGCGHATAEKLEQIGIHTVGDAAHADRKLLQSLLGEKGGIYIWNSANGISSSSVHASHDEAKSISNELTTRFDITADNFEENAPPLVHRLSASVARRLQKAELYGTTVGISVKTNDFRRYSRQLKLPESTDRESDIETISLRLLRQLVFGTDGLFASGKGVRLIGVAVSGLDHGDFRQMNLFDYMENHQEEIKKAERRKKLDDMLREIRGKYGESSIHKGTDSR</sequence>
<keyword evidence="16" id="KW-0175">Coiled coil</keyword>
<dbReference type="EC" id="2.7.7.7" evidence="15"/>
<keyword evidence="9 15" id="KW-0227">DNA damage</keyword>
<dbReference type="PANTHER" id="PTHR11076">
    <property type="entry name" value="DNA REPAIR POLYMERASE UMUC / TRANSFERASE FAMILY MEMBER"/>
    <property type="match status" value="1"/>
</dbReference>
<dbReference type="PANTHER" id="PTHR11076:SF33">
    <property type="entry name" value="DNA POLYMERASE KAPPA"/>
    <property type="match status" value="1"/>
</dbReference>
<dbReference type="Gene3D" id="3.30.70.270">
    <property type="match status" value="1"/>
</dbReference>
<comment type="function">
    <text evidence="15">Poorly processive, error-prone DNA polymerase involved in untargeted mutagenesis. Copies undamaged DNA at stalled replication forks, which arise in vivo from mismatched or misaligned primer ends. These misaligned primers can be extended by PolIV. Exhibits no 3'-5' exonuclease (proofreading) activity. May be involved in translesional synthesis, in conjunction with the beta clamp from PolIII.</text>
</comment>
<dbReference type="InterPro" id="IPR053848">
    <property type="entry name" value="IMS_HHH_1"/>
</dbReference>
<keyword evidence="19" id="KW-1185">Reference proteome</keyword>
<dbReference type="EMBL" id="VUMV01000003">
    <property type="protein sequence ID" value="MST81725.1"/>
    <property type="molecule type" value="Genomic_DNA"/>
</dbReference>
<dbReference type="InterPro" id="IPR001126">
    <property type="entry name" value="UmuC"/>
</dbReference>
<dbReference type="InterPro" id="IPR022880">
    <property type="entry name" value="DNApol_IV"/>
</dbReference>
<dbReference type="InterPro" id="IPR043128">
    <property type="entry name" value="Rev_trsase/Diguanyl_cyclase"/>
</dbReference>
<dbReference type="GO" id="GO:0000287">
    <property type="term" value="F:magnesium ion binding"/>
    <property type="evidence" value="ECO:0007669"/>
    <property type="project" value="UniProtKB-UniRule"/>
</dbReference>
<dbReference type="SUPFAM" id="SSF56672">
    <property type="entry name" value="DNA/RNA polymerases"/>
    <property type="match status" value="1"/>
</dbReference>
<evidence type="ECO:0000256" key="15">
    <source>
        <dbReference type="HAMAP-Rule" id="MF_01113"/>
    </source>
</evidence>
<evidence type="ECO:0000256" key="2">
    <source>
        <dbReference type="ARBA" id="ARBA00010945"/>
    </source>
</evidence>
<evidence type="ECO:0000256" key="6">
    <source>
        <dbReference type="ARBA" id="ARBA00022695"/>
    </source>
</evidence>
<evidence type="ECO:0000256" key="4">
    <source>
        <dbReference type="ARBA" id="ARBA00022490"/>
    </source>
</evidence>
<keyword evidence="11 15" id="KW-0239">DNA-directed DNA polymerase</keyword>
<dbReference type="PROSITE" id="PS50173">
    <property type="entry name" value="UMUC"/>
    <property type="match status" value="1"/>
</dbReference>
<feature type="binding site" evidence="15">
    <location>
        <position position="9"/>
    </location>
    <ligand>
        <name>Mg(2+)</name>
        <dbReference type="ChEBI" id="CHEBI:18420"/>
    </ligand>
</feature>
<evidence type="ECO:0000256" key="8">
    <source>
        <dbReference type="ARBA" id="ARBA00022723"/>
    </source>
</evidence>
<evidence type="ECO:0000313" key="18">
    <source>
        <dbReference type="EMBL" id="MST81725.1"/>
    </source>
</evidence>
<evidence type="ECO:0000256" key="5">
    <source>
        <dbReference type="ARBA" id="ARBA00022679"/>
    </source>
</evidence>
<dbReference type="HAMAP" id="MF_01113">
    <property type="entry name" value="DNApol_IV"/>
    <property type="match status" value="1"/>
</dbReference>
<protein>
    <recommendedName>
        <fullName evidence="15">DNA polymerase IV</fullName>
        <shortName evidence="15">Pol IV</shortName>
        <ecNumber evidence="15">2.7.7.7</ecNumber>
    </recommendedName>
</protein>
<feature type="coiled-coil region" evidence="16">
    <location>
        <begin position="400"/>
        <end position="427"/>
    </location>
</feature>
<comment type="subcellular location">
    <subcellularLocation>
        <location evidence="1 15">Cytoplasm</location>
    </subcellularLocation>
</comment>
<keyword evidence="7 15" id="KW-0235">DNA replication</keyword>
<dbReference type="InterPro" id="IPR043502">
    <property type="entry name" value="DNA/RNA_pol_sf"/>
</dbReference>
<dbReference type="Gene3D" id="3.30.1490.100">
    <property type="entry name" value="DNA polymerase, Y-family, little finger domain"/>
    <property type="match status" value="1"/>
</dbReference>
<evidence type="ECO:0000256" key="12">
    <source>
        <dbReference type="ARBA" id="ARBA00023125"/>
    </source>
</evidence>
<evidence type="ECO:0000256" key="7">
    <source>
        <dbReference type="ARBA" id="ARBA00022705"/>
    </source>
</evidence>
<evidence type="ECO:0000256" key="10">
    <source>
        <dbReference type="ARBA" id="ARBA00022842"/>
    </source>
</evidence>
<keyword evidence="12 15" id="KW-0238">DNA-binding</keyword>
<keyword evidence="10 15" id="KW-0460">Magnesium</keyword>
<feature type="active site" evidence="15">
    <location>
        <position position="113"/>
    </location>
</feature>
<dbReference type="GO" id="GO:0003684">
    <property type="term" value="F:damaged DNA binding"/>
    <property type="evidence" value="ECO:0007669"/>
    <property type="project" value="InterPro"/>
</dbReference>
<accession>A0A7X2P7Z0</accession>
<feature type="domain" description="UmuC" evidence="17">
    <location>
        <begin position="5"/>
        <end position="226"/>
    </location>
</feature>
<feature type="binding site" evidence="15">
    <location>
        <position position="112"/>
    </location>
    <ligand>
        <name>Mg(2+)</name>
        <dbReference type="ChEBI" id="CHEBI:18420"/>
    </ligand>
</feature>
<comment type="catalytic activity">
    <reaction evidence="14 15">
        <text>DNA(n) + a 2'-deoxyribonucleoside 5'-triphosphate = DNA(n+1) + diphosphate</text>
        <dbReference type="Rhea" id="RHEA:22508"/>
        <dbReference type="Rhea" id="RHEA-COMP:17339"/>
        <dbReference type="Rhea" id="RHEA-COMP:17340"/>
        <dbReference type="ChEBI" id="CHEBI:33019"/>
        <dbReference type="ChEBI" id="CHEBI:61560"/>
        <dbReference type="ChEBI" id="CHEBI:173112"/>
        <dbReference type="EC" id="2.7.7.7"/>
    </reaction>
</comment>
<keyword evidence="5 15" id="KW-0808">Transferase</keyword>
<dbReference type="InterPro" id="IPR050116">
    <property type="entry name" value="DNA_polymerase-Y"/>
</dbReference>
<dbReference type="CDD" id="cd03586">
    <property type="entry name" value="PolY_Pol_IV_kappa"/>
    <property type="match status" value="1"/>
</dbReference>
<dbReference type="Proteomes" id="UP000466864">
    <property type="component" value="Unassembled WGS sequence"/>
</dbReference>
<keyword evidence="6 15" id="KW-0548">Nucleotidyltransferase</keyword>
<dbReference type="SUPFAM" id="SSF100879">
    <property type="entry name" value="Lesion bypass DNA polymerase (Y-family), little finger domain"/>
    <property type="match status" value="1"/>
</dbReference>
<dbReference type="GO" id="GO:0006281">
    <property type="term" value="P:DNA repair"/>
    <property type="evidence" value="ECO:0007669"/>
    <property type="project" value="UniProtKB-UniRule"/>
</dbReference>